<name>A0A7X9XCT4_9BACT</name>
<feature type="region of interest" description="Disordered" evidence="2">
    <location>
        <begin position="135"/>
        <end position="155"/>
    </location>
</feature>
<protein>
    <submittedName>
        <fullName evidence="3">Uncharacterized protein</fullName>
    </submittedName>
</protein>
<keyword evidence="4" id="KW-1185">Reference proteome</keyword>
<feature type="compositionally biased region" description="Polar residues" evidence="2">
    <location>
        <begin position="421"/>
        <end position="430"/>
    </location>
</feature>
<evidence type="ECO:0000313" key="4">
    <source>
        <dbReference type="Proteomes" id="UP000576082"/>
    </source>
</evidence>
<evidence type="ECO:0000313" key="3">
    <source>
        <dbReference type="EMBL" id="NME72176.1"/>
    </source>
</evidence>
<feature type="region of interest" description="Disordered" evidence="2">
    <location>
        <begin position="420"/>
        <end position="442"/>
    </location>
</feature>
<evidence type="ECO:0000256" key="2">
    <source>
        <dbReference type="SAM" id="MobiDB-lite"/>
    </source>
</evidence>
<dbReference type="AlphaFoldDB" id="A0A7X9XCT4"/>
<dbReference type="EMBL" id="JABANE010000140">
    <property type="protein sequence ID" value="NME72176.1"/>
    <property type="molecule type" value="Genomic_DNA"/>
</dbReference>
<proteinExistence type="predicted"/>
<sequence>MIQPDKRNIFFQIIEFSVYRFYSLLNEGKGNIGDGKQCFKLKGRGVSLYSKKEFIEYNKLDELIFDEICLELYSLSNRTPKWDMDRLFAYKSEIVDNYSNILEAKSVNDLTLFVSDTKTANFIFALMMNLQESDHDDQKEEYSEEGKTTQESKSSIDEPIKLLQVEFLQRFQALEQRINDLETENKRLESKEKEDQEKILILEASLKKIEKLEEQIEILQKSRKKELTEVFDSLEDKLKSVSDQITEVNESSFNKESVREFFSRLDQVERNIIDIKDEYVKEDALQSFSKQLEKLNKEISFLTDDHGNELKKIDLRFTKIKGERLELRDKMDLIEENISEKIEQLNSKFENEVVQVNTVSDEVTRRQQELQTMLRDEISTNKSFIDKLTDKINDSFAEVKEKQHELFISVNEIKGKKGETLGTSAVPSSSKTKEISVDEDSDHSNSNYIEICYAEPDGNGFLTNLSSKKLTYKHVYKVKVIDETSADFEFVDEEDAKKTLNMNLAMMFDEYMSDNGTSGPKIALSSYGEAKKVRGLNAWRVHRKAIVNRS</sequence>
<feature type="coiled-coil region" evidence="1">
    <location>
        <begin position="164"/>
        <end position="251"/>
    </location>
</feature>
<feature type="coiled-coil region" evidence="1">
    <location>
        <begin position="285"/>
        <end position="344"/>
    </location>
</feature>
<reference evidence="3 4" key="1">
    <citation type="submission" date="2020-04" db="EMBL/GenBank/DDBJ databases">
        <title>Flammeovirga sp. SR4, a novel species isolated from seawater.</title>
        <authorList>
            <person name="Wang X."/>
        </authorList>
    </citation>
    <scope>NUCLEOTIDE SEQUENCE [LARGE SCALE GENOMIC DNA]</scope>
    <source>
        <strain evidence="3 4">ATCC 23126</strain>
    </source>
</reference>
<evidence type="ECO:0000256" key="1">
    <source>
        <dbReference type="SAM" id="Coils"/>
    </source>
</evidence>
<gene>
    <name evidence="3" type="ORF">HHU12_29715</name>
</gene>
<keyword evidence="1" id="KW-0175">Coiled coil</keyword>
<organism evidence="3 4">
    <name type="scientific">Flammeovirga aprica JL-4</name>
    <dbReference type="NCBI Taxonomy" id="694437"/>
    <lineage>
        <taxon>Bacteria</taxon>
        <taxon>Pseudomonadati</taxon>
        <taxon>Bacteroidota</taxon>
        <taxon>Cytophagia</taxon>
        <taxon>Cytophagales</taxon>
        <taxon>Flammeovirgaceae</taxon>
        <taxon>Flammeovirga</taxon>
    </lineage>
</organism>
<comment type="caution">
    <text evidence="3">The sequence shown here is derived from an EMBL/GenBank/DDBJ whole genome shotgun (WGS) entry which is preliminary data.</text>
</comment>
<accession>A0A7X9XCT4</accession>
<dbReference type="Proteomes" id="UP000576082">
    <property type="component" value="Unassembled WGS sequence"/>
</dbReference>